<keyword evidence="5 10" id="KW-0175">Coiled coil</keyword>
<dbReference type="InterPro" id="IPR032777">
    <property type="entry name" value="DUF4515"/>
</dbReference>
<proteinExistence type="inferred from homology"/>
<evidence type="ECO:0000256" key="2">
    <source>
        <dbReference type="ARBA" id="ARBA00007508"/>
    </source>
</evidence>
<name>A0A1S3JHI1_LINAN</name>
<dbReference type="PANTHER" id="PTHR14845">
    <property type="entry name" value="COILED-COIL DOMAIN-CONTAINING 166"/>
    <property type="match status" value="1"/>
</dbReference>
<feature type="compositionally biased region" description="Basic residues" evidence="11">
    <location>
        <begin position="1"/>
        <end position="25"/>
    </location>
</feature>
<comment type="similarity">
    <text evidence="2">Belongs to the BBOF1 family.</text>
</comment>
<evidence type="ECO:0000256" key="8">
    <source>
        <dbReference type="ARBA" id="ARBA00023273"/>
    </source>
</evidence>
<keyword evidence="6" id="KW-0969">Cilium</keyword>
<dbReference type="Pfam" id="PF14988">
    <property type="entry name" value="DUF4515"/>
    <property type="match status" value="1"/>
</dbReference>
<evidence type="ECO:0000256" key="7">
    <source>
        <dbReference type="ARBA" id="ARBA00023212"/>
    </source>
</evidence>
<evidence type="ECO:0000313" key="14">
    <source>
        <dbReference type="RefSeq" id="XP_013409870.1"/>
    </source>
</evidence>
<organism evidence="13 14">
    <name type="scientific">Lingula anatina</name>
    <name type="common">Brachiopod</name>
    <name type="synonym">Lingula unguis</name>
    <dbReference type="NCBI Taxonomy" id="7574"/>
    <lineage>
        <taxon>Eukaryota</taxon>
        <taxon>Metazoa</taxon>
        <taxon>Spiralia</taxon>
        <taxon>Lophotrochozoa</taxon>
        <taxon>Brachiopoda</taxon>
        <taxon>Linguliformea</taxon>
        <taxon>Lingulata</taxon>
        <taxon>Lingulida</taxon>
        <taxon>Linguloidea</taxon>
        <taxon>Lingulidae</taxon>
        <taxon>Lingula</taxon>
    </lineage>
</organism>
<evidence type="ECO:0000256" key="9">
    <source>
        <dbReference type="ARBA" id="ARBA00031573"/>
    </source>
</evidence>
<feature type="domain" description="DUF4515" evidence="12">
    <location>
        <begin position="83"/>
        <end position="272"/>
    </location>
</feature>
<evidence type="ECO:0000256" key="11">
    <source>
        <dbReference type="SAM" id="MobiDB-lite"/>
    </source>
</evidence>
<dbReference type="AlphaFoldDB" id="A0A1S3JHI1"/>
<evidence type="ECO:0000256" key="4">
    <source>
        <dbReference type="ARBA" id="ARBA00022490"/>
    </source>
</evidence>
<evidence type="ECO:0000256" key="10">
    <source>
        <dbReference type="SAM" id="Coils"/>
    </source>
</evidence>
<feature type="coiled-coil region" evidence="10">
    <location>
        <begin position="238"/>
        <end position="350"/>
    </location>
</feature>
<keyword evidence="4" id="KW-0963">Cytoplasm</keyword>
<keyword evidence="13" id="KW-1185">Reference proteome</keyword>
<dbReference type="InParanoid" id="A0A1S3JHI1"/>
<sequence>MPKKAKKGGKGKGKGKKGKKGKKSKKAESKVAIATASAKVWETKLNVLEASRQEYRENARRLAEQNQDLQSAMHQTEKDTIEVISFLKTKDQEKDEGIEKLQRQIKDLKTEHRKEKETIIDDCNEQIKDLEDKLEKKNKDIEVLQKELKMVKEFRKKRAQMQRELDEIKDAMFVANKEHKTTLTRMEQKFFEEKMRLQQEANQKIAELAEKAHLEAIVNLDETTRSIYKENVRLSEALGFHVKESDELKSRKKKLEEENEHLTGEKELHEALVQEKVIKSKQQKQALKEQQEKIQTLEQSLSHVVREFERDRQALIEKFQIENESSKNEIVKLQRTVELKTKEMNKVKRLARNILDQRTQIERFFLEALENVKSEIAANQLQYKKDAHAAYQQRMLAAHAGRGEYPKIRTFHKSENSTNSVFQDLEAAQRLLDLSGQVDISDLTWEQKEKVLRTLFAKMNGTKKEAAATPTRSRTAFPAIQTGHGMLSITQQSVEEDYDADHTFLTQADVGGKDGQDGVLGIPDVRTAFQEDSRAVETVT</sequence>
<accession>A0A1S3JHI1</accession>
<evidence type="ECO:0000256" key="6">
    <source>
        <dbReference type="ARBA" id="ARBA00023069"/>
    </source>
</evidence>
<feature type="coiled-coil region" evidence="10">
    <location>
        <begin position="38"/>
        <end position="211"/>
    </location>
</feature>
<reference evidence="14" key="1">
    <citation type="submission" date="2025-08" db="UniProtKB">
        <authorList>
            <consortium name="RefSeq"/>
        </authorList>
    </citation>
    <scope>IDENTIFICATION</scope>
    <source>
        <tissue evidence="14">Gonads</tissue>
    </source>
</reference>
<dbReference type="OrthoDB" id="441129at2759"/>
<evidence type="ECO:0000256" key="3">
    <source>
        <dbReference type="ARBA" id="ARBA00015392"/>
    </source>
</evidence>
<dbReference type="Proteomes" id="UP000085678">
    <property type="component" value="Unplaced"/>
</dbReference>
<evidence type="ECO:0000313" key="13">
    <source>
        <dbReference type="Proteomes" id="UP000085678"/>
    </source>
</evidence>
<evidence type="ECO:0000259" key="12">
    <source>
        <dbReference type="Pfam" id="PF14988"/>
    </source>
</evidence>
<dbReference type="PANTHER" id="PTHR14845:SF5">
    <property type="entry name" value="BASAL BODY-ORIENTATION FACTOR 1"/>
    <property type="match status" value="1"/>
</dbReference>
<keyword evidence="7" id="KW-0206">Cytoskeleton</keyword>
<dbReference type="FunCoup" id="A0A1S3JHI1">
    <property type="interactions" value="23"/>
</dbReference>
<dbReference type="RefSeq" id="XP_013409870.1">
    <property type="nucleotide sequence ID" value="XM_013554416.1"/>
</dbReference>
<protein>
    <recommendedName>
        <fullName evidence="3">Basal body-orientation factor 1</fullName>
    </recommendedName>
    <alternativeName>
        <fullName evidence="9">Coiled-coil domain-containing protein 176</fullName>
    </alternativeName>
</protein>
<dbReference type="KEGG" id="lak:106173318"/>
<evidence type="ECO:0000256" key="1">
    <source>
        <dbReference type="ARBA" id="ARBA00004120"/>
    </source>
</evidence>
<feature type="region of interest" description="Disordered" evidence="11">
    <location>
        <begin position="1"/>
        <end position="30"/>
    </location>
</feature>
<keyword evidence="8" id="KW-0966">Cell projection</keyword>
<dbReference type="GeneID" id="106173318"/>
<gene>
    <name evidence="14" type="primary">LOC106173318</name>
</gene>
<comment type="subcellular location">
    <subcellularLocation>
        <location evidence="1">Cytoplasm</location>
        <location evidence="1">Cytoskeleton</location>
        <location evidence="1">Cilium basal body</location>
    </subcellularLocation>
</comment>
<evidence type="ECO:0000256" key="5">
    <source>
        <dbReference type="ARBA" id="ARBA00023054"/>
    </source>
</evidence>